<keyword evidence="2" id="KW-1185">Reference proteome</keyword>
<reference evidence="1 2" key="1">
    <citation type="submission" date="2019-02" db="EMBL/GenBank/DDBJ databases">
        <title>Deep-cultivation of Planctomycetes and their phenomic and genomic characterization uncovers novel biology.</title>
        <authorList>
            <person name="Wiegand S."/>
            <person name="Jogler M."/>
            <person name="Boedeker C."/>
            <person name="Pinto D."/>
            <person name="Vollmers J."/>
            <person name="Rivas-Marin E."/>
            <person name="Kohn T."/>
            <person name="Peeters S.H."/>
            <person name="Heuer A."/>
            <person name="Rast P."/>
            <person name="Oberbeckmann S."/>
            <person name="Bunk B."/>
            <person name="Jeske O."/>
            <person name="Meyerdierks A."/>
            <person name="Storesund J.E."/>
            <person name="Kallscheuer N."/>
            <person name="Luecker S."/>
            <person name="Lage O.M."/>
            <person name="Pohl T."/>
            <person name="Merkel B.J."/>
            <person name="Hornburger P."/>
            <person name="Mueller R.-W."/>
            <person name="Bruemmer F."/>
            <person name="Labrenz M."/>
            <person name="Spormann A.M."/>
            <person name="Op Den Camp H."/>
            <person name="Overmann J."/>
            <person name="Amann R."/>
            <person name="Jetten M.S.M."/>
            <person name="Mascher T."/>
            <person name="Medema M.H."/>
            <person name="Devos D.P."/>
            <person name="Kaster A.-K."/>
            <person name="Ovreas L."/>
            <person name="Rohde M."/>
            <person name="Galperin M.Y."/>
            <person name="Jogler C."/>
        </authorList>
    </citation>
    <scope>NUCLEOTIDE SEQUENCE [LARGE SCALE GENOMIC DNA]</scope>
    <source>
        <strain evidence="1 2">Poly51</strain>
    </source>
</reference>
<gene>
    <name evidence="1" type="ORF">Poly51_06840</name>
</gene>
<dbReference type="RefSeq" id="WP_146454186.1">
    <property type="nucleotide sequence ID" value="NZ_SJPW01000001.1"/>
</dbReference>
<accession>A0A5C6FG44</accession>
<protein>
    <submittedName>
        <fullName evidence="1">Uncharacterized protein</fullName>
    </submittedName>
</protein>
<dbReference type="AlphaFoldDB" id="A0A5C6FG44"/>
<dbReference type="EMBL" id="SJPW01000001">
    <property type="protein sequence ID" value="TWU60408.1"/>
    <property type="molecule type" value="Genomic_DNA"/>
</dbReference>
<organism evidence="1 2">
    <name type="scientific">Rubripirellula tenax</name>
    <dbReference type="NCBI Taxonomy" id="2528015"/>
    <lineage>
        <taxon>Bacteria</taxon>
        <taxon>Pseudomonadati</taxon>
        <taxon>Planctomycetota</taxon>
        <taxon>Planctomycetia</taxon>
        <taxon>Pirellulales</taxon>
        <taxon>Pirellulaceae</taxon>
        <taxon>Rubripirellula</taxon>
    </lineage>
</organism>
<sequence length="161" mass="17072">MSPSVPDANEVISEPKIAPTMRLTRTGLIASLTSMVVAGLAVYSLFPSSVGGPPLPVEVTLGNEPVVTTSGNGAMVTEVVIVKNASDHEIPKLTIDINGQYLMIQGAPLKVGETLTMPQSIFTDKRSSQRFNPVKYDVEDVVVTGQLPSGARGVSKFEFVE</sequence>
<comment type="caution">
    <text evidence="1">The sequence shown here is derived from an EMBL/GenBank/DDBJ whole genome shotgun (WGS) entry which is preliminary data.</text>
</comment>
<dbReference type="Proteomes" id="UP000318288">
    <property type="component" value="Unassembled WGS sequence"/>
</dbReference>
<evidence type="ECO:0000313" key="2">
    <source>
        <dbReference type="Proteomes" id="UP000318288"/>
    </source>
</evidence>
<name>A0A5C6FG44_9BACT</name>
<dbReference type="OrthoDB" id="281795at2"/>
<evidence type="ECO:0000313" key="1">
    <source>
        <dbReference type="EMBL" id="TWU60408.1"/>
    </source>
</evidence>
<proteinExistence type="predicted"/>